<evidence type="ECO:0000256" key="1">
    <source>
        <dbReference type="ARBA" id="ARBA00004127"/>
    </source>
</evidence>
<dbReference type="Proteomes" id="UP000887566">
    <property type="component" value="Unplaced"/>
</dbReference>
<keyword evidence="2 6" id="KW-0812">Transmembrane</keyword>
<dbReference type="AlphaFoldDB" id="A0A914WAS4"/>
<dbReference type="GO" id="GO:0012505">
    <property type="term" value="C:endomembrane system"/>
    <property type="evidence" value="ECO:0007669"/>
    <property type="project" value="UniProtKB-SubCell"/>
</dbReference>
<feature type="transmembrane region" description="Helical" evidence="6">
    <location>
        <begin position="271"/>
        <end position="294"/>
    </location>
</feature>
<dbReference type="WBParaSite" id="PSAMB.scaffold341size55839.g4851.t1">
    <property type="protein sequence ID" value="PSAMB.scaffold341size55839.g4851.t1"/>
    <property type="gene ID" value="PSAMB.scaffold341size55839.g4851"/>
</dbReference>
<evidence type="ECO:0000256" key="6">
    <source>
        <dbReference type="SAM" id="Phobius"/>
    </source>
</evidence>
<evidence type="ECO:0000256" key="2">
    <source>
        <dbReference type="ARBA" id="ARBA00022692"/>
    </source>
</evidence>
<feature type="transmembrane region" description="Helical" evidence="6">
    <location>
        <begin position="186"/>
        <end position="212"/>
    </location>
</feature>
<feature type="transmembrane region" description="Helical" evidence="6">
    <location>
        <begin position="155"/>
        <end position="180"/>
    </location>
</feature>
<dbReference type="InterPro" id="IPR051115">
    <property type="entry name" value="LAPTM_transporter"/>
</dbReference>
<evidence type="ECO:0000256" key="4">
    <source>
        <dbReference type="ARBA" id="ARBA00023136"/>
    </source>
</evidence>
<keyword evidence="7" id="KW-1185">Reference proteome</keyword>
<evidence type="ECO:0000256" key="5">
    <source>
        <dbReference type="SAM" id="MobiDB-lite"/>
    </source>
</evidence>
<organism evidence="7 8">
    <name type="scientific">Plectus sambesii</name>
    <dbReference type="NCBI Taxonomy" id="2011161"/>
    <lineage>
        <taxon>Eukaryota</taxon>
        <taxon>Metazoa</taxon>
        <taxon>Ecdysozoa</taxon>
        <taxon>Nematoda</taxon>
        <taxon>Chromadorea</taxon>
        <taxon>Plectida</taxon>
        <taxon>Plectina</taxon>
        <taxon>Plectoidea</taxon>
        <taxon>Plectidae</taxon>
        <taxon>Plectus</taxon>
    </lineage>
</organism>
<dbReference type="PANTHER" id="PTHR12479:SF10">
    <property type="entry name" value="LYSOSOMAL-ASSOCIATED TRANSMEMBRANE PROTEIN"/>
    <property type="match status" value="1"/>
</dbReference>
<name>A0A914WAS4_9BILA</name>
<evidence type="ECO:0000313" key="8">
    <source>
        <dbReference type="WBParaSite" id="PSAMB.scaffold341size55839.g4851.t1"/>
    </source>
</evidence>
<dbReference type="GO" id="GO:0005765">
    <property type="term" value="C:lysosomal membrane"/>
    <property type="evidence" value="ECO:0007669"/>
    <property type="project" value="TreeGrafter"/>
</dbReference>
<comment type="subcellular location">
    <subcellularLocation>
        <location evidence="1">Endomembrane system</location>
        <topology evidence="1">Multi-pass membrane protein</topology>
    </subcellularLocation>
</comment>
<feature type="region of interest" description="Disordered" evidence="5">
    <location>
        <begin position="86"/>
        <end position="118"/>
    </location>
</feature>
<keyword evidence="4 6" id="KW-0472">Membrane</keyword>
<proteinExistence type="predicted"/>
<feature type="compositionally biased region" description="Low complexity" evidence="5">
    <location>
        <begin position="94"/>
        <end position="103"/>
    </location>
</feature>
<reference evidence="8" key="1">
    <citation type="submission" date="2022-11" db="UniProtKB">
        <authorList>
            <consortium name="WormBaseParasite"/>
        </authorList>
    </citation>
    <scope>IDENTIFICATION</scope>
</reference>
<protein>
    <submittedName>
        <fullName evidence="8">Uncharacterized protein</fullName>
    </submittedName>
</protein>
<evidence type="ECO:0000313" key="7">
    <source>
        <dbReference type="Proteomes" id="UP000887566"/>
    </source>
</evidence>
<dbReference type="PANTHER" id="PTHR12479">
    <property type="entry name" value="LYSOSOMAL-ASSOCIATED TRANSMEMBRANE PROTEIN"/>
    <property type="match status" value="1"/>
</dbReference>
<keyword evidence="3 6" id="KW-1133">Transmembrane helix</keyword>
<evidence type="ECO:0000256" key="3">
    <source>
        <dbReference type="ARBA" id="ARBA00022989"/>
    </source>
</evidence>
<sequence>MRELGRSRRICVVDQRVLQRTTCCCRDRKPVCPRTRACSIRIRCALDRRRQFQSVRAFTELSAMTAELSAEKDDTSHEPSIEAIEEHSQHQYESSQDSNSISSDETANRDRKSPVTSVASSANPIQTIGVGCAEFDPNSYVYMASACCELVHYRIAAVLVGGLEVFSLLAWAALAVALYMHKGSVGITFTVAIEIAVLTTLATIGLMVYGIAAEKPKFLWPHMAVLIGVIGLGIGLTVVAVVSMAAGAGWAESIFGLVVDVHTMEDTLGPIWPFCLAVIFDFGAAITIWFYILVRGCYEYLLDKQFFERNPSVAVGPIVLSSLNAEKN</sequence>
<feature type="transmembrane region" description="Helical" evidence="6">
    <location>
        <begin position="224"/>
        <end position="251"/>
    </location>
</feature>
<accession>A0A914WAS4</accession>